<gene>
    <name evidence="2" type="ORF">P170DRAFT_418069</name>
</gene>
<evidence type="ECO:0000256" key="1">
    <source>
        <dbReference type="SAM" id="Phobius"/>
    </source>
</evidence>
<keyword evidence="1" id="KW-1133">Transmembrane helix</keyword>
<dbReference type="AlphaFoldDB" id="A0A2I2FSZ9"/>
<dbReference type="GO" id="GO:0005504">
    <property type="term" value="F:fatty acid binding"/>
    <property type="evidence" value="ECO:0007669"/>
    <property type="project" value="TreeGrafter"/>
</dbReference>
<dbReference type="STRING" id="1392250.A0A2I2FSZ9"/>
<dbReference type="Gene3D" id="1.20.140.10">
    <property type="entry name" value="Butyryl-CoA Dehydrogenase, subunit A, domain 3"/>
    <property type="match status" value="1"/>
</dbReference>
<dbReference type="InterPro" id="IPR046373">
    <property type="entry name" value="Acyl-CoA_Oxase/DH_mid-dom_sf"/>
</dbReference>
<dbReference type="GO" id="GO:0071949">
    <property type="term" value="F:FAD binding"/>
    <property type="evidence" value="ECO:0007669"/>
    <property type="project" value="InterPro"/>
</dbReference>
<evidence type="ECO:0000313" key="3">
    <source>
        <dbReference type="Proteomes" id="UP000234275"/>
    </source>
</evidence>
<keyword evidence="3" id="KW-1185">Reference proteome</keyword>
<dbReference type="SUPFAM" id="SSF56645">
    <property type="entry name" value="Acyl-CoA dehydrogenase NM domain-like"/>
    <property type="match status" value="1"/>
</dbReference>
<dbReference type="Proteomes" id="UP000234275">
    <property type="component" value="Unassembled WGS sequence"/>
</dbReference>
<reference evidence="2 3" key="1">
    <citation type="submission" date="2016-12" db="EMBL/GenBank/DDBJ databases">
        <title>The genomes of Aspergillus section Nigri reveals drivers in fungal speciation.</title>
        <authorList>
            <consortium name="DOE Joint Genome Institute"/>
            <person name="Vesth T.C."/>
            <person name="Nybo J."/>
            <person name="Theobald S."/>
            <person name="Brandl J."/>
            <person name="Frisvad J.C."/>
            <person name="Nielsen K.F."/>
            <person name="Lyhne E.K."/>
            <person name="Kogle M.E."/>
            <person name="Kuo A."/>
            <person name="Riley R."/>
            <person name="Clum A."/>
            <person name="Nolan M."/>
            <person name="Lipzen A."/>
            <person name="Salamov A."/>
            <person name="Henrissat B."/>
            <person name="Wiebenga A."/>
            <person name="De Vries R.P."/>
            <person name="Grigoriev I.V."/>
            <person name="Mortensen U.H."/>
            <person name="Andersen M.R."/>
            <person name="Baker S.E."/>
        </authorList>
    </citation>
    <scope>NUCLEOTIDE SEQUENCE [LARGE SCALE GENOMIC DNA]</scope>
    <source>
        <strain evidence="2 3">IBT 23096</strain>
    </source>
</reference>
<dbReference type="GeneID" id="36554893"/>
<dbReference type="InterPro" id="IPR012258">
    <property type="entry name" value="Acyl-CoA_oxidase"/>
</dbReference>
<dbReference type="GO" id="GO:0005777">
    <property type="term" value="C:peroxisome"/>
    <property type="evidence" value="ECO:0007669"/>
    <property type="project" value="InterPro"/>
</dbReference>
<sequence>MTSTLQEQDEPAPEEPSSLYLLSTALFQHHYEDAPRIEHLERSYLRAQALGRHHGLAMHDIIALSPRFWQVHKDYMAFRDTVAQIIVMVQINIVAGTVALYAAVRPDLHPLMENILNFDVIGSFMLTELDHGCDARNIETTATLQSDGSFDLHTPHPGASKFMPPSMPVANIPRLGIVFARLIVRNEDLGMRAFIVPLADKAHMRPGVQSKLLPPASGGRMLDYSLTSFNHVRIPGPSMLGDFTKPTNMRTSYLSTIQRIGTGTLALNIWIATFLKGAVYIAGKYSLSRTVQQGLHGERTPIMSFRTQHLPILHALAHIAVLEPFADWVEDHYVDESLHPEVRHGLGAILKAMSLQVGQGSLANLSERIGARGAFIHNQIREMEALARFCGIAEGDLLVLSIRLATEIPIDRYSLPEPRHPDCLLARHETGLLFELREAIHRIPHPSHTHDPDHSNIGFHRSDAYNKHILPRCRPLVLAIAHRMAYEAALDASIDPNLLALFEAEMIQTDPAWYTEHLGLSRSTQADMEERAIDALFPRIRELVDRHDAVEPYLTAPMMSSARWDAFQASLPTFDGRGGARL</sequence>
<dbReference type="PANTHER" id="PTHR10909">
    <property type="entry name" value="ELECTRON TRANSPORT OXIDOREDUCTASE"/>
    <property type="match status" value="1"/>
</dbReference>
<dbReference type="GO" id="GO:0003997">
    <property type="term" value="F:acyl-CoA oxidase activity"/>
    <property type="evidence" value="ECO:0007669"/>
    <property type="project" value="InterPro"/>
</dbReference>
<keyword evidence="1" id="KW-0472">Membrane</keyword>
<feature type="transmembrane region" description="Helical" evidence="1">
    <location>
        <begin position="82"/>
        <end position="104"/>
    </location>
</feature>
<comment type="caution">
    <text evidence="2">The sequence shown here is derived from an EMBL/GenBank/DDBJ whole genome shotgun (WGS) entry which is preliminary data.</text>
</comment>
<protein>
    <submittedName>
        <fullName evidence="2">Acyl-CoA oxidase</fullName>
    </submittedName>
</protein>
<dbReference type="Gene3D" id="2.40.110.10">
    <property type="entry name" value="Butyryl-CoA Dehydrogenase, subunit A, domain 2"/>
    <property type="match status" value="1"/>
</dbReference>
<dbReference type="RefSeq" id="XP_024699062.1">
    <property type="nucleotide sequence ID" value="XM_024847194.1"/>
</dbReference>
<name>A0A2I2FSZ9_9EURO</name>
<organism evidence="2 3">
    <name type="scientific">Aspergillus steynii IBT 23096</name>
    <dbReference type="NCBI Taxonomy" id="1392250"/>
    <lineage>
        <taxon>Eukaryota</taxon>
        <taxon>Fungi</taxon>
        <taxon>Dikarya</taxon>
        <taxon>Ascomycota</taxon>
        <taxon>Pezizomycotina</taxon>
        <taxon>Eurotiomycetes</taxon>
        <taxon>Eurotiomycetidae</taxon>
        <taxon>Eurotiales</taxon>
        <taxon>Aspergillaceae</taxon>
        <taxon>Aspergillus</taxon>
        <taxon>Aspergillus subgen. Circumdati</taxon>
    </lineage>
</organism>
<dbReference type="InterPro" id="IPR009100">
    <property type="entry name" value="AcylCoA_DH/oxidase_NM_dom_sf"/>
</dbReference>
<dbReference type="GO" id="GO:0033540">
    <property type="term" value="P:fatty acid beta-oxidation using acyl-CoA oxidase"/>
    <property type="evidence" value="ECO:0007669"/>
    <property type="project" value="TreeGrafter"/>
</dbReference>
<keyword evidence="1" id="KW-0812">Transmembrane</keyword>
<dbReference type="OrthoDB" id="538336at2759"/>
<dbReference type="GO" id="GO:0055088">
    <property type="term" value="P:lipid homeostasis"/>
    <property type="evidence" value="ECO:0007669"/>
    <property type="project" value="TreeGrafter"/>
</dbReference>
<evidence type="ECO:0000313" key="2">
    <source>
        <dbReference type="EMBL" id="PLB43760.1"/>
    </source>
</evidence>
<dbReference type="EMBL" id="MSFO01000010">
    <property type="protein sequence ID" value="PLB43760.1"/>
    <property type="molecule type" value="Genomic_DNA"/>
</dbReference>
<dbReference type="PANTHER" id="PTHR10909:SF382">
    <property type="entry name" value="ACYL-COENZYME A OXIDASE"/>
    <property type="match status" value="1"/>
</dbReference>
<dbReference type="SUPFAM" id="SSF47203">
    <property type="entry name" value="Acyl-CoA dehydrogenase C-terminal domain-like"/>
    <property type="match status" value="1"/>
</dbReference>
<accession>A0A2I2FSZ9</accession>
<dbReference type="VEuPathDB" id="FungiDB:P170DRAFT_418069"/>
<proteinExistence type="predicted"/>
<dbReference type="InterPro" id="IPR036250">
    <property type="entry name" value="AcylCo_DH-like_C"/>
</dbReference>